<dbReference type="AlphaFoldDB" id="A0AAV2CVH3"/>
<feature type="region of interest" description="Disordered" evidence="1">
    <location>
        <begin position="84"/>
        <end position="174"/>
    </location>
</feature>
<protein>
    <submittedName>
        <fullName evidence="2">Uncharacterized protein</fullName>
    </submittedName>
</protein>
<gene>
    <name evidence="2" type="ORF">LTRI10_LOCUS7309</name>
</gene>
<organism evidence="2 3">
    <name type="scientific">Linum trigynum</name>
    <dbReference type="NCBI Taxonomy" id="586398"/>
    <lineage>
        <taxon>Eukaryota</taxon>
        <taxon>Viridiplantae</taxon>
        <taxon>Streptophyta</taxon>
        <taxon>Embryophyta</taxon>
        <taxon>Tracheophyta</taxon>
        <taxon>Spermatophyta</taxon>
        <taxon>Magnoliopsida</taxon>
        <taxon>eudicotyledons</taxon>
        <taxon>Gunneridae</taxon>
        <taxon>Pentapetalae</taxon>
        <taxon>rosids</taxon>
        <taxon>fabids</taxon>
        <taxon>Malpighiales</taxon>
        <taxon>Linaceae</taxon>
        <taxon>Linum</taxon>
    </lineage>
</organism>
<evidence type="ECO:0000313" key="3">
    <source>
        <dbReference type="Proteomes" id="UP001497516"/>
    </source>
</evidence>
<proteinExistence type="predicted"/>
<accession>A0AAV2CVH3</accession>
<evidence type="ECO:0000256" key="1">
    <source>
        <dbReference type="SAM" id="MobiDB-lite"/>
    </source>
</evidence>
<feature type="region of interest" description="Disordered" evidence="1">
    <location>
        <begin position="54"/>
        <end position="73"/>
    </location>
</feature>
<dbReference type="Proteomes" id="UP001497516">
    <property type="component" value="Chromosome 10"/>
</dbReference>
<dbReference type="EMBL" id="OZ034814">
    <property type="protein sequence ID" value="CAL1359843.1"/>
    <property type="molecule type" value="Genomic_DNA"/>
</dbReference>
<keyword evidence="3" id="KW-1185">Reference proteome</keyword>
<evidence type="ECO:0000313" key="2">
    <source>
        <dbReference type="EMBL" id="CAL1359843.1"/>
    </source>
</evidence>
<name>A0AAV2CVH3_9ROSI</name>
<reference evidence="2 3" key="1">
    <citation type="submission" date="2024-04" db="EMBL/GenBank/DDBJ databases">
        <authorList>
            <person name="Fracassetti M."/>
        </authorList>
    </citation>
    <scope>NUCLEOTIDE SEQUENCE [LARGE SCALE GENOMIC DNA]</scope>
</reference>
<feature type="compositionally biased region" description="Basic and acidic residues" evidence="1">
    <location>
        <begin position="64"/>
        <end position="73"/>
    </location>
</feature>
<feature type="region of interest" description="Disordered" evidence="1">
    <location>
        <begin position="1"/>
        <end position="37"/>
    </location>
</feature>
<sequence>MTALEGSTGCAGHRERRGDSQEGGAFAGIEDRTAREENRARKAGILDGFLDGGSGRAGVLGSRDGIERRGREDAEVAGNRRVFSAPGGAFDAEGRVGEVPADGWKEEGGRRRASFLCNPRQPKSGMGWAPIGPKVSRQLGREANEGGPDKPVPMVGLPWVGDWAKDKSSERPMS</sequence>
<feature type="compositionally biased region" description="Basic and acidic residues" evidence="1">
    <location>
        <begin position="139"/>
        <end position="148"/>
    </location>
</feature>
<feature type="compositionally biased region" description="Basic and acidic residues" evidence="1">
    <location>
        <begin position="163"/>
        <end position="174"/>
    </location>
</feature>